<dbReference type="AlphaFoldDB" id="A0A9P8SHB9"/>
<name>A0A9P8SHB9_9HYPO</name>
<organism evidence="2 3">
    <name type="scientific">Hirsutella rhossiliensis</name>
    <dbReference type="NCBI Taxonomy" id="111463"/>
    <lineage>
        <taxon>Eukaryota</taxon>
        <taxon>Fungi</taxon>
        <taxon>Dikarya</taxon>
        <taxon>Ascomycota</taxon>
        <taxon>Pezizomycotina</taxon>
        <taxon>Sordariomycetes</taxon>
        <taxon>Hypocreomycetidae</taxon>
        <taxon>Hypocreales</taxon>
        <taxon>Ophiocordycipitaceae</taxon>
        <taxon>Hirsutella</taxon>
    </lineage>
</organism>
<reference evidence="2" key="1">
    <citation type="submission" date="2021-09" db="EMBL/GenBank/DDBJ databases">
        <title>A high-quality genome of the endoparasitic fungus Hirsutella rhossiliensis with a comparison of Hirsutella genomes reveals transposable elements contributing to genome size variation.</title>
        <authorList>
            <person name="Lin R."/>
            <person name="Jiao Y."/>
            <person name="Sun X."/>
            <person name="Ling J."/>
            <person name="Xie B."/>
            <person name="Cheng X."/>
        </authorList>
    </citation>
    <scope>NUCLEOTIDE SEQUENCE</scope>
    <source>
        <strain evidence="2">HR02</strain>
    </source>
</reference>
<dbReference type="GeneID" id="68354582"/>
<dbReference type="RefSeq" id="XP_044720456.1">
    <property type="nucleotide sequence ID" value="XM_044863924.1"/>
</dbReference>
<dbReference type="GO" id="GO:0004623">
    <property type="term" value="F:phospholipase A2 activity"/>
    <property type="evidence" value="ECO:0007669"/>
    <property type="project" value="InterPro"/>
</dbReference>
<sequence length="214" mass="24032">MKLLALAAILPLVVAAPSPEADSARVQLVNDHFYEGRPVGDFMQHRRNEQLNAPSSETAKKLDWTTDGCSVPGVRQALAKYPGLPKFFDFADPCTRNDFAYRNYPKSALNSRRNAVDKQFLEDMKAVCATSIRILKDPCLVLANSYYAAVRIIGAEHFGQKTGRAERVHKSWWQELQSNQTQDILNSIEQAGQALEKEKSRVSHSRRLPARTGF</sequence>
<protein>
    <submittedName>
        <fullName evidence="2">Prokaryotic phospholipase a2 domain-containing protein</fullName>
    </submittedName>
</protein>
<dbReference type="InterPro" id="IPR015141">
    <property type="entry name" value="PLipase_A2_prok/fun"/>
</dbReference>
<dbReference type="Gene3D" id="1.20.90.10">
    <property type="entry name" value="Phospholipase A2 domain"/>
    <property type="match status" value="1"/>
</dbReference>
<evidence type="ECO:0000313" key="3">
    <source>
        <dbReference type="Proteomes" id="UP000824596"/>
    </source>
</evidence>
<dbReference type="OrthoDB" id="5120271at2759"/>
<dbReference type="EMBL" id="JAIZPD010000005">
    <property type="protein sequence ID" value="KAH0962943.1"/>
    <property type="molecule type" value="Genomic_DNA"/>
</dbReference>
<keyword evidence="1" id="KW-0732">Signal</keyword>
<feature type="signal peptide" evidence="1">
    <location>
        <begin position="1"/>
        <end position="15"/>
    </location>
</feature>
<evidence type="ECO:0000256" key="1">
    <source>
        <dbReference type="SAM" id="SignalP"/>
    </source>
</evidence>
<accession>A0A9P8SHB9</accession>
<dbReference type="Proteomes" id="UP000824596">
    <property type="component" value="Unassembled WGS sequence"/>
</dbReference>
<dbReference type="InterPro" id="IPR036444">
    <property type="entry name" value="PLipase_A2_dom_sf"/>
</dbReference>
<dbReference type="Pfam" id="PF09056">
    <property type="entry name" value="Phospholip_A2_3"/>
    <property type="match status" value="1"/>
</dbReference>
<comment type="caution">
    <text evidence="2">The sequence shown here is derived from an EMBL/GenBank/DDBJ whole genome shotgun (WGS) entry which is preliminary data.</text>
</comment>
<dbReference type="GO" id="GO:0050482">
    <property type="term" value="P:arachidonate secretion"/>
    <property type="evidence" value="ECO:0007669"/>
    <property type="project" value="InterPro"/>
</dbReference>
<evidence type="ECO:0000313" key="2">
    <source>
        <dbReference type="EMBL" id="KAH0962943.1"/>
    </source>
</evidence>
<feature type="chain" id="PRO_5040474878" evidence="1">
    <location>
        <begin position="16"/>
        <end position="214"/>
    </location>
</feature>
<proteinExistence type="predicted"/>
<keyword evidence="3" id="KW-1185">Reference proteome</keyword>
<dbReference type="SUPFAM" id="SSF48619">
    <property type="entry name" value="Phospholipase A2, PLA2"/>
    <property type="match status" value="1"/>
</dbReference>
<gene>
    <name evidence="2" type="ORF">HRG_05453</name>
</gene>
<dbReference type="GO" id="GO:0006644">
    <property type="term" value="P:phospholipid metabolic process"/>
    <property type="evidence" value="ECO:0007669"/>
    <property type="project" value="InterPro"/>
</dbReference>